<proteinExistence type="inferred from homology"/>
<dbReference type="RefSeq" id="XP_006824918.1">
    <property type="nucleotide sequence ID" value="XM_006824855.1"/>
</dbReference>
<dbReference type="InterPro" id="IPR035979">
    <property type="entry name" value="RBD_domain_sf"/>
</dbReference>
<dbReference type="InterPro" id="IPR034264">
    <property type="entry name" value="RBM48_RRM"/>
</dbReference>
<dbReference type="GeneID" id="100366729"/>
<dbReference type="InterPro" id="IPR012677">
    <property type="entry name" value="Nucleotide-bd_a/b_plait_sf"/>
</dbReference>
<evidence type="ECO:0000256" key="3">
    <source>
        <dbReference type="ARBA" id="ARBA00022664"/>
    </source>
</evidence>
<name>A0ABM0MY27_SACKO</name>
<sequence length="478" mass="53890">MAAPMKHHQRNKPCHNRPKYRESRHDKAVKVYTVNKESKYLLIQGVPAIKLETELIELCSMYGIIHEYRMLQDYPAEEFTQVYWIKYEQINAARFAKRKLDDKPFFGGILHVCYAPEYETIQDTRDKLHERSRVIARKTRKQGSINEVKSDGQQLSRTPHLDATNTTTTLDTENKKMLQSDCLPGQLFNQSVTHTHTCQYPELQPAHSSTGQYPELPPAHSSTGQYPELPPAHSSTGQYPEPPPAHSRSNHCPENTGLCTDLRAPDLGTHQYPDLPAPPKEQPYWKRRPIPTRSSFDHARVPSANATLPANFTPFLEPRQQEAEFVGALLPSGARTNSDTQCSYAGHAAGVQDASRTNRNQPSIDYSGSQAEVINTATSTNCSADRLQSGEAAVHARPMMVTKPRFVPRQTHALLKRKHSTDDRKESDITNHFSTGDSSLDRTVNVIRNRMQSMSRITNQTTTPVQSSSSSVTKRRKI</sequence>
<dbReference type="Gene3D" id="3.30.70.330">
    <property type="match status" value="1"/>
</dbReference>
<evidence type="ECO:0000256" key="8">
    <source>
        <dbReference type="SAM" id="MobiDB-lite"/>
    </source>
</evidence>
<feature type="compositionally biased region" description="Basic and acidic residues" evidence="8">
    <location>
        <begin position="420"/>
        <end position="429"/>
    </location>
</feature>
<feature type="region of interest" description="Disordered" evidence="8">
    <location>
        <begin position="1"/>
        <end position="23"/>
    </location>
</feature>
<feature type="region of interest" description="Disordered" evidence="8">
    <location>
        <begin position="202"/>
        <end position="259"/>
    </location>
</feature>
<feature type="compositionally biased region" description="Polar residues" evidence="8">
    <location>
        <begin position="142"/>
        <end position="157"/>
    </location>
</feature>
<feature type="compositionally biased region" description="Low complexity" evidence="8">
    <location>
        <begin position="458"/>
        <end position="472"/>
    </location>
</feature>
<feature type="compositionally biased region" description="Polar residues" evidence="8">
    <location>
        <begin position="430"/>
        <end position="442"/>
    </location>
</feature>
<keyword evidence="9" id="KW-1185">Reference proteome</keyword>
<dbReference type="SUPFAM" id="SSF54928">
    <property type="entry name" value="RNA-binding domain, RBD"/>
    <property type="match status" value="1"/>
</dbReference>
<keyword evidence="6" id="KW-0508">mRNA splicing</keyword>
<evidence type="ECO:0000256" key="1">
    <source>
        <dbReference type="ARBA" id="ARBA00006938"/>
    </source>
</evidence>
<dbReference type="PANTHER" id="PTHR20957">
    <property type="entry name" value="RNA-BINDING PROTEIN 48"/>
    <property type="match status" value="1"/>
</dbReference>
<feature type="region of interest" description="Disordered" evidence="8">
    <location>
        <begin position="416"/>
        <end position="478"/>
    </location>
</feature>
<keyword evidence="3" id="KW-0507">mRNA processing</keyword>
<keyword evidence="4" id="KW-0747">Spliceosome</keyword>
<feature type="region of interest" description="Disordered" evidence="8">
    <location>
        <begin position="139"/>
        <end position="172"/>
    </location>
</feature>
<evidence type="ECO:0000256" key="6">
    <source>
        <dbReference type="ARBA" id="ARBA00023187"/>
    </source>
</evidence>
<dbReference type="InterPro" id="IPR039599">
    <property type="entry name" value="RBM48"/>
</dbReference>
<evidence type="ECO:0000256" key="5">
    <source>
        <dbReference type="ARBA" id="ARBA00022884"/>
    </source>
</evidence>
<organism evidence="9 10">
    <name type="scientific">Saccoglossus kowalevskii</name>
    <name type="common">Acorn worm</name>
    <dbReference type="NCBI Taxonomy" id="10224"/>
    <lineage>
        <taxon>Eukaryota</taxon>
        <taxon>Metazoa</taxon>
        <taxon>Hemichordata</taxon>
        <taxon>Enteropneusta</taxon>
        <taxon>Harrimaniidae</taxon>
        <taxon>Saccoglossus</taxon>
    </lineage>
</organism>
<comment type="similarity">
    <text evidence="1">Belongs to the RBM48 family.</text>
</comment>
<comment type="function">
    <text evidence="7">As a component of the minor spliceosome, involved in the splicing of U12-type introns in pre-mRNAs.</text>
</comment>
<feature type="compositionally biased region" description="Low complexity" evidence="8">
    <location>
        <begin position="161"/>
        <end position="171"/>
    </location>
</feature>
<evidence type="ECO:0000256" key="4">
    <source>
        <dbReference type="ARBA" id="ARBA00022728"/>
    </source>
</evidence>
<dbReference type="PANTHER" id="PTHR20957:SF0">
    <property type="entry name" value="RNA-BINDING PROTEIN 48"/>
    <property type="match status" value="1"/>
</dbReference>
<evidence type="ECO:0000256" key="7">
    <source>
        <dbReference type="ARBA" id="ARBA00035004"/>
    </source>
</evidence>
<dbReference type="CDD" id="cd12442">
    <property type="entry name" value="RRM_RBM48"/>
    <property type="match status" value="1"/>
</dbReference>
<reference evidence="10" key="1">
    <citation type="submission" date="2025-08" db="UniProtKB">
        <authorList>
            <consortium name="RefSeq"/>
        </authorList>
    </citation>
    <scope>IDENTIFICATION</scope>
    <source>
        <tissue evidence="10">Testes</tissue>
    </source>
</reference>
<keyword evidence="5" id="KW-0694">RNA-binding</keyword>
<accession>A0ABM0MY27</accession>
<protein>
    <recommendedName>
        <fullName evidence="2">RNA-binding protein 48</fullName>
    </recommendedName>
</protein>
<gene>
    <name evidence="10" type="primary">LOC100366729</name>
</gene>
<feature type="compositionally biased region" description="Basic residues" evidence="8">
    <location>
        <begin position="1"/>
        <end position="18"/>
    </location>
</feature>
<evidence type="ECO:0000256" key="2">
    <source>
        <dbReference type="ARBA" id="ARBA00015189"/>
    </source>
</evidence>
<dbReference type="Proteomes" id="UP000694865">
    <property type="component" value="Unplaced"/>
</dbReference>
<evidence type="ECO:0000313" key="9">
    <source>
        <dbReference type="Proteomes" id="UP000694865"/>
    </source>
</evidence>
<evidence type="ECO:0000313" key="10">
    <source>
        <dbReference type="RefSeq" id="XP_006824918.1"/>
    </source>
</evidence>